<dbReference type="InterPro" id="IPR036890">
    <property type="entry name" value="HATPase_C_sf"/>
</dbReference>
<comment type="caution">
    <text evidence="9">The sequence shown here is derived from an EMBL/GenBank/DDBJ whole genome shotgun (WGS) entry which is preliminary data.</text>
</comment>
<evidence type="ECO:0000256" key="6">
    <source>
        <dbReference type="SAM" id="Coils"/>
    </source>
</evidence>
<name>A0A8J7DX80_9CYAN</name>
<dbReference type="InterPro" id="IPR003661">
    <property type="entry name" value="HisK_dim/P_dom"/>
</dbReference>
<dbReference type="PANTHER" id="PTHR43642">
    <property type="entry name" value="HYBRID SIGNAL TRANSDUCTION HISTIDINE KINASE G"/>
    <property type="match status" value="1"/>
</dbReference>
<dbReference type="CDD" id="cd14014">
    <property type="entry name" value="STKc_PknB_like"/>
    <property type="match status" value="1"/>
</dbReference>
<accession>A0A8J7DX80</accession>
<feature type="domain" description="Histidine kinase" evidence="8">
    <location>
        <begin position="1553"/>
        <end position="1809"/>
    </location>
</feature>
<dbReference type="InterPro" id="IPR053159">
    <property type="entry name" value="Hybrid_Histidine_Kinase"/>
</dbReference>
<dbReference type="SUPFAM" id="SSF55781">
    <property type="entry name" value="GAF domain-like"/>
    <property type="match status" value="1"/>
</dbReference>
<dbReference type="SMART" id="SM00387">
    <property type="entry name" value="HATPase_c"/>
    <property type="match status" value="1"/>
</dbReference>
<evidence type="ECO:0000256" key="1">
    <source>
        <dbReference type="ARBA" id="ARBA00000085"/>
    </source>
</evidence>
<reference evidence="9" key="1">
    <citation type="submission" date="2020-10" db="EMBL/GenBank/DDBJ databases">
        <authorList>
            <person name="Castelo-Branco R."/>
            <person name="Eusebio N."/>
            <person name="Adriana R."/>
            <person name="Vieira A."/>
            <person name="Brugerolle De Fraissinette N."/>
            <person name="Rezende De Castro R."/>
            <person name="Schneider M.P."/>
            <person name="Vasconcelos V."/>
            <person name="Leao P.N."/>
        </authorList>
    </citation>
    <scope>NUCLEOTIDE SEQUENCE</scope>
    <source>
        <strain evidence="9">LEGE 07157</strain>
    </source>
</reference>
<evidence type="ECO:0000313" key="9">
    <source>
        <dbReference type="EMBL" id="MBE9116615.1"/>
    </source>
</evidence>
<dbReference type="Gene3D" id="3.40.50.300">
    <property type="entry name" value="P-loop containing nucleotide triphosphate hydrolases"/>
    <property type="match status" value="1"/>
</dbReference>
<dbReference type="SUPFAM" id="SSF52540">
    <property type="entry name" value="P-loop containing nucleoside triphosphate hydrolases"/>
    <property type="match status" value="1"/>
</dbReference>
<proteinExistence type="predicted"/>
<dbReference type="InterPro" id="IPR005467">
    <property type="entry name" value="His_kinase_dom"/>
</dbReference>
<dbReference type="SUPFAM" id="SSF47384">
    <property type="entry name" value="Homodimeric domain of signal transducing histidine kinase"/>
    <property type="match status" value="1"/>
</dbReference>
<dbReference type="InterPro" id="IPR011009">
    <property type="entry name" value="Kinase-like_dom_sf"/>
</dbReference>
<dbReference type="SMART" id="SM00388">
    <property type="entry name" value="HisKA"/>
    <property type="match status" value="1"/>
</dbReference>
<feature type="domain" description="Protein kinase" evidence="7">
    <location>
        <begin position="7"/>
        <end position="280"/>
    </location>
</feature>
<keyword evidence="10" id="KW-1185">Reference proteome</keyword>
<dbReference type="RefSeq" id="WP_194029710.1">
    <property type="nucleotide sequence ID" value="NZ_JADEWZ010000016.1"/>
</dbReference>
<comment type="catalytic activity">
    <reaction evidence="1">
        <text>ATP + protein L-histidine = ADP + protein N-phospho-L-histidine.</text>
        <dbReference type="EC" id="2.7.13.3"/>
    </reaction>
</comment>
<dbReference type="Pfam" id="PF00069">
    <property type="entry name" value="Pkinase"/>
    <property type="match status" value="1"/>
</dbReference>
<dbReference type="EC" id="2.7.13.3" evidence="2"/>
<dbReference type="PROSITE" id="PS50109">
    <property type="entry name" value="HIS_KIN"/>
    <property type="match status" value="1"/>
</dbReference>
<dbReference type="CDD" id="cd00082">
    <property type="entry name" value="HisKA"/>
    <property type="match status" value="1"/>
</dbReference>
<evidence type="ECO:0000256" key="2">
    <source>
        <dbReference type="ARBA" id="ARBA00012438"/>
    </source>
</evidence>
<dbReference type="PANTHER" id="PTHR43642:SF1">
    <property type="entry name" value="HYBRID SIGNAL TRANSDUCTION HISTIDINE KINASE G"/>
    <property type="match status" value="1"/>
</dbReference>
<protein>
    <recommendedName>
        <fullName evidence="2">histidine kinase</fullName>
        <ecNumber evidence="2">2.7.13.3</ecNumber>
    </recommendedName>
</protein>
<dbReference type="Proteomes" id="UP000654482">
    <property type="component" value="Unassembled WGS sequence"/>
</dbReference>
<keyword evidence="4" id="KW-0808">Transferase</keyword>
<dbReference type="InterPro" id="IPR003594">
    <property type="entry name" value="HATPase_dom"/>
</dbReference>
<dbReference type="PRINTS" id="PR00344">
    <property type="entry name" value="BCTRLSENSOR"/>
</dbReference>
<keyword evidence="3" id="KW-0597">Phosphoprotein</keyword>
<feature type="coiled-coil region" evidence="6">
    <location>
        <begin position="1507"/>
        <end position="1544"/>
    </location>
</feature>
<keyword evidence="5" id="KW-0902">Two-component regulatory system</keyword>
<dbReference type="Pfam" id="PF01590">
    <property type="entry name" value="GAF"/>
    <property type="match status" value="1"/>
</dbReference>
<dbReference type="InterPro" id="IPR029016">
    <property type="entry name" value="GAF-like_dom_sf"/>
</dbReference>
<dbReference type="PROSITE" id="PS50011">
    <property type="entry name" value="PROTEIN_KINASE_DOM"/>
    <property type="match status" value="1"/>
</dbReference>
<evidence type="ECO:0000259" key="8">
    <source>
        <dbReference type="PROSITE" id="PS50109"/>
    </source>
</evidence>
<dbReference type="InterPro" id="IPR003018">
    <property type="entry name" value="GAF"/>
</dbReference>
<organism evidence="9 10">
    <name type="scientific">Lusitaniella coriacea LEGE 07157</name>
    <dbReference type="NCBI Taxonomy" id="945747"/>
    <lineage>
        <taxon>Bacteria</taxon>
        <taxon>Bacillati</taxon>
        <taxon>Cyanobacteriota</taxon>
        <taxon>Cyanophyceae</taxon>
        <taxon>Spirulinales</taxon>
        <taxon>Lusitaniellaceae</taxon>
        <taxon>Lusitaniella</taxon>
    </lineage>
</organism>
<dbReference type="SUPFAM" id="SSF56112">
    <property type="entry name" value="Protein kinase-like (PK-like)"/>
    <property type="match status" value="1"/>
</dbReference>
<dbReference type="InterPro" id="IPR000719">
    <property type="entry name" value="Prot_kinase_dom"/>
</dbReference>
<dbReference type="EMBL" id="JADEWZ010000016">
    <property type="protein sequence ID" value="MBE9116615.1"/>
    <property type="molecule type" value="Genomic_DNA"/>
</dbReference>
<dbReference type="SUPFAM" id="SSF55874">
    <property type="entry name" value="ATPase domain of HSP90 chaperone/DNA topoisomerase II/histidine kinase"/>
    <property type="match status" value="1"/>
</dbReference>
<dbReference type="Pfam" id="PF02518">
    <property type="entry name" value="HATPase_c"/>
    <property type="match status" value="1"/>
</dbReference>
<evidence type="ECO:0000313" key="10">
    <source>
        <dbReference type="Proteomes" id="UP000654482"/>
    </source>
</evidence>
<dbReference type="InterPro" id="IPR036097">
    <property type="entry name" value="HisK_dim/P_sf"/>
</dbReference>
<keyword evidence="4" id="KW-0418">Kinase</keyword>
<dbReference type="GO" id="GO:0005524">
    <property type="term" value="F:ATP binding"/>
    <property type="evidence" value="ECO:0007669"/>
    <property type="project" value="InterPro"/>
</dbReference>
<evidence type="ECO:0000256" key="3">
    <source>
        <dbReference type="ARBA" id="ARBA00022553"/>
    </source>
</evidence>
<evidence type="ECO:0000256" key="4">
    <source>
        <dbReference type="ARBA" id="ARBA00022777"/>
    </source>
</evidence>
<evidence type="ECO:0000256" key="5">
    <source>
        <dbReference type="ARBA" id="ARBA00023012"/>
    </source>
</evidence>
<dbReference type="Gene3D" id="3.30.565.10">
    <property type="entry name" value="Histidine kinase-like ATPase, C-terminal domain"/>
    <property type="match status" value="1"/>
</dbReference>
<gene>
    <name evidence="9" type="ORF">IQ249_11960</name>
</gene>
<dbReference type="InterPro" id="IPR004358">
    <property type="entry name" value="Sig_transdc_His_kin-like_C"/>
</dbReference>
<evidence type="ECO:0000259" key="7">
    <source>
        <dbReference type="PROSITE" id="PS50011"/>
    </source>
</evidence>
<dbReference type="Gene3D" id="3.30.450.40">
    <property type="match status" value="1"/>
</dbReference>
<keyword evidence="6" id="KW-0175">Coiled coil</keyword>
<sequence length="1809" mass="204608">MIDLPGYQILALIYESENSVVCRATRTSASPELPTTEQDDCPVILKSLKQDYPTATEISRYEREYEITRSLQLENVVQAYDLLKIDNTPVIVLEDFGGESLRILMTSQKLTTLGFLTLAIKISESLRAIHAANIIHKDINPSNIVINPATGQVKLIDFSISTVSTRENPTLQNPNALEGTLAYLSPEQTGRMNRSLDYRTDFYSLGATFYELLTQRVPFPATDAIELVHCHIARQPVPPHQINPEIPRVLSDIILKLLSKTPEERYQSAWGLISDLQECLKQVQTNGTIETFSLGTQDISDRFQIPHKLYGRERELERLNQAFERVRQGKTEMMLVGGYSGIGKSVLVQELAKSIGVKRGYFIWGKFDQFQRSIPYSAVVNAFSELVRLLLSESQEKLDEWREKLLDAFGPNGQIIIDVIPEVELIVGPQPPVQELAPTESQNRFNFVFQNFIRLFCQPEHPLVIFLDDLQWVDSATINLIKLMMTDEGMQYLFLIGAYRDNEVNSTHPLMMMLDSLKSRSFELENDPNVTAAIDRMTLTPLNLERISQLIADTLHRDHATVKPLAELIVRKTQGNPFFVNEFLKTLYQEKRLTFDPESIRWQWNLSEIEALDITDNVVELMIGKLQKLPENTQQVLQLVACVGNQFDLNILSLIYEIESFETFQDLLPALKEGLVKPASEEEEIEPEQINPFLVLNYKFLHDRVQQAAYALIDDSQKQAVHLKIGRLLLSNTPLQYRIERVFDLVDHLNVGRALIDDEQEQIELSNLNLEAGKKAKVATAYVAARQYLIAGMDILPQNSWDQYYKLSFALHKERAEIEYLNNDFDSSEHFINIALKKARSIIEKIEIYNLLLIQYTLRSKYEEALKVGGKALTLLGITLPTEDLQAGIAKELETTSEILGDRKISQLFNQPEIQDEQQAITLQLLNNLAPSTYLVNPQIWTIIILKGVQICIQSGYAPESAFFYPTYGILLASMFARYKSAYEFGQLALQLNQKWGHPIYKACASLVICLNYWFKPLKESNRISNDGYQSALESGDLQYAGYMLNNKSLNFFIQGIDLAQLLPEVESYLQFGKKTENQLVTDTLKGLYLILSNLRNQTSSERPFDSNEIEEKEYIENFQKQKNFYSLCFYQIFKLQALYIYGNTTAALDCALSAEEMLPFILGTLPATEYNFYSSLTFLAAYPEASESEKEIYRNKVEENQKSIIVWADNCPDNFLHKYLLIEAEIAHLWGSNSEAIDYYNRAIESAKANGFVQNEALGNELAAKFWFQEDKPKYAKVHLQEAYYSYRRWGAIRKVESLEERYPYLRNPSSGNMNLLDPKVTAIHTSHGSGGGEVLDLATVVKASQAISSEIVLDKLLANLMEISIENAGAQKGFLILVRGGELWIEAETVVDSEDTIVQQSIPVKNCDKLPLTIINYVERLRQDIVLIDAATEGQFTNDSYVEANCLKSVLCTPIVNQGKLLGILYLENNLTTGVFTPQRLEILRLLSAQAAVSLENALLYTSVEQKVQERTQELNKKNGRLEQTLHELQRTQAQLIQSEKMSGLGQMVAGVAHEINNPVSFIYGNLPPASTYVQELLGLIQLYQEEYPQPTPAIADTIEEIDLDFLAEDLQKLLGSMKVGAERINNIILSLRNFSRLDEAEKKPVDIHEGIDSTLMILQPRLRASGEKVGIKIIKNYAQLPKVNCYASQLNQVFMNILSNAIDALEESCLAGEIQSPQIRIRTMLMEDPKLGQDKILIRIADNGSGMSESVRAHIFDPFFTTKPVGSGTGLGLSISYSIVVERHGGELNCISTEGKGTEFAIAIPR</sequence>
<dbReference type="SMART" id="SM00065">
    <property type="entry name" value="GAF"/>
    <property type="match status" value="1"/>
</dbReference>
<dbReference type="Pfam" id="PF13191">
    <property type="entry name" value="AAA_16"/>
    <property type="match status" value="1"/>
</dbReference>
<dbReference type="Gene3D" id="1.10.510.10">
    <property type="entry name" value="Transferase(Phosphotransferase) domain 1"/>
    <property type="match status" value="1"/>
</dbReference>
<dbReference type="GO" id="GO:0000155">
    <property type="term" value="F:phosphorelay sensor kinase activity"/>
    <property type="evidence" value="ECO:0007669"/>
    <property type="project" value="InterPro"/>
</dbReference>
<dbReference type="InterPro" id="IPR027417">
    <property type="entry name" value="P-loop_NTPase"/>
</dbReference>
<dbReference type="InterPro" id="IPR041664">
    <property type="entry name" value="AAA_16"/>
</dbReference>
<dbReference type="Gene3D" id="1.10.287.130">
    <property type="match status" value="1"/>
</dbReference>